<dbReference type="InterPro" id="IPR029063">
    <property type="entry name" value="SAM-dependent_MTases_sf"/>
</dbReference>
<evidence type="ECO:0000313" key="3">
    <source>
        <dbReference type="Proteomes" id="UP000316639"/>
    </source>
</evidence>
<accession>A0A563EZ80</accession>
<dbReference type="CDD" id="cd02440">
    <property type="entry name" value="AdoMet_MTases"/>
    <property type="match status" value="1"/>
</dbReference>
<dbReference type="SUPFAM" id="SSF53335">
    <property type="entry name" value="S-adenosyl-L-methionine-dependent methyltransferases"/>
    <property type="match status" value="1"/>
</dbReference>
<comment type="caution">
    <text evidence="2">The sequence shown here is derived from an EMBL/GenBank/DDBJ whole genome shotgun (WGS) entry which is preliminary data.</text>
</comment>
<proteinExistence type="predicted"/>
<organism evidence="2 3">
    <name type="scientific">Lentzea tibetensis</name>
    <dbReference type="NCBI Taxonomy" id="2591470"/>
    <lineage>
        <taxon>Bacteria</taxon>
        <taxon>Bacillati</taxon>
        <taxon>Actinomycetota</taxon>
        <taxon>Actinomycetes</taxon>
        <taxon>Pseudonocardiales</taxon>
        <taxon>Pseudonocardiaceae</taxon>
        <taxon>Lentzea</taxon>
    </lineage>
</organism>
<keyword evidence="2" id="KW-0808">Transferase</keyword>
<gene>
    <name evidence="2" type="ORF">FKR81_08135</name>
</gene>
<protein>
    <submittedName>
        <fullName evidence="2">Class I SAM-dependent methyltransferase</fullName>
    </submittedName>
</protein>
<dbReference type="AlphaFoldDB" id="A0A563EZ80"/>
<evidence type="ECO:0000313" key="2">
    <source>
        <dbReference type="EMBL" id="TWP53047.1"/>
    </source>
</evidence>
<keyword evidence="3" id="KW-1185">Reference proteome</keyword>
<keyword evidence="2" id="KW-0489">Methyltransferase</keyword>
<dbReference type="Pfam" id="PF13649">
    <property type="entry name" value="Methyltransf_25"/>
    <property type="match status" value="1"/>
</dbReference>
<name>A0A563EZ80_9PSEU</name>
<dbReference type="Gene3D" id="3.40.50.150">
    <property type="entry name" value="Vaccinia Virus protein VP39"/>
    <property type="match status" value="1"/>
</dbReference>
<reference evidence="2 3" key="1">
    <citation type="submission" date="2019-07" db="EMBL/GenBank/DDBJ databases">
        <title>Lentzea xizangensis sp. nov., isolated from Qinghai-Tibetan Plateau Soils.</title>
        <authorList>
            <person name="Huang J."/>
        </authorList>
    </citation>
    <scope>NUCLEOTIDE SEQUENCE [LARGE SCALE GENOMIC DNA]</scope>
    <source>
        <strain evidence="2 3">FXJ1.1311</strain>
    </source>
</reference>
<dbReference type="GO" id="GO:0032259">
    <property type="term" value="P:methylation"/>
    <property type="evidence" value="ECO:0007669"/>
    <property type="project" value="UniProtKB-KW"/>
</dbReference>
<dbReference type="InterPro" id="IPR041698">
    <property type="entry name" value="Methyltransf_25"/>
</dbReference>
<sequence>MPRCCVDRSAVSLVRWDDGHTRRGERLRGDVRADAVLRRAGDHPRAIPAGAEILELGSGAGRVTHELIALGHPVVAVDSDPRMLDRIRGAELVCARIEELDLGRRFPVVLLGSHLVNRPEPGALLDSCRRHAGGVVLIERHPPSWFADPAGVRDVTRPGPGLLAATVDHTIGATTWTEDFVVRDHDLPVLLEEHGLAVERYLTEDERWVLSVPRQRCPGCRRTARRCPA</sequence>
<evidence type="ECO:0000259" key="1">
    <source>
        <dbReference type="Pfam" id="PF13649"/>
    </source>
</evidence>
<dbReference type="EMBL" id="VOBR01000004">
    <property type="protein sequence ID" value="TWP53047.1"/>
    <property type="molecule type" value="Genomic_DNA"/>
</dbReference>
<dbReference type="GO" id="GO:0008168">
    <property type="term" value="F:methyltransferase activity"/>
    <property type="evidence" value="ECO:0007669"/>
    <property type="project" value="UniProtKB-KW"/>
</dbReference>
<dbReference type="OrthoDB" id="7062303at2"/>
<feature type="domain" description="Methyltransferase" evidence="1">
    <location>
        <begin position="53"/>
        <end position="131"/>
    </location>
</feature>
<dbReference type="Proteomes" id="UP000316639">
    <property type="component" value="Unassembled WGS sequence"/>
</dbReference>